<dbReference type="Proteomes" id="UP000019384">
    <property type="component" value="Unassembled WGS sequence"/>
</dbReference>
<dbReference type="Pfam" id="PF00172">
    <property type="entry name" value="Zn_clus"/>
    <property type="match status" value="1"/>
</dbReference>
<dbReference type="Gene3D" id="4.10.240.10">
    <property type="entry name" value="Zn(2)-C6 fungal-type DNA-binding domain"/>
    <property type="match status" value="1"/>
</dbReference>
<proteinExistence type="predicted"/>
<accession>W6MM27</accession>
<dbReference type="AlphaFoldDB" id="W6MM27"/>
<evidence type="ECO:0000259" key="7">
    <source>
        <dbReference type="PROSITE" id="PS50048"/>
    </source>
</evidence>
<protein>
    <recommendedName>
        <fullName evidence="7">Zn(2)-C6 fungal-type domain-containing protein</fullName>
    </recommendedName>
</protein>
<keyword evidence="1" id="KW-0805">Transcription regulation</keyword>
<dbReference type="OrthoDB" id="4159781at2759"/>
<feature type="coiled-coil region" evidence="5">
    <location>
        <begin position="94"/>
        <end position="121"/>
    </location>
</feature>
<dbReference type="GO" id="GO:0008270">
    <property type="term" value="F:zinc ion binding"/>
    <property type="evidence" value="ECO:0007669"/>
    <property type="project" value="InterPro"/>
</dbReference>
<dbReference type="GO" id="GO:0045944">
    <property type="term" value="P:positive regulation of transcription by RNA polymerase II"/>
    <property type="evidence" value="ECO:0007669"/>
    <property type="project" value="TreeGrafter"/>
</dbReference>
<evidence type="ECO:0000256" key="3">
    <source>
        <dbReference type="ARBA" id="ARBA00023163"/>
    </source>
</evidence>
<dbReference type="GO" id="GO:0000981">
    <property type="term" value="F:DNA-binding transcription factor activity, RNA polymerase II-specific"/>
    <property type="evidence" value="ECO:0007669"/>
    <property type="project" value="InterPro"/>
</dbReference>
<dbReference type="PROSITE" id="PS00463">
    <property type="entry name" value="ZN2_CY6_FUNGAL_1"/>
    <property type="match status" value="1"/>
</dbReference>
<organism evidence="8 9">
    <name type="scientific">Kuraishia capsulata CBS 1993</name>
    <dbReference type="NCBI Taxonomy" id="1382522"/>
    <lineage>
        <taxon>Eukaryota</taxon>
        <taxon>Fungi</taxon>
        <taxon>Dikarya</taxon>
        <taxon>Ascomycota</taxon>
        <taxon>Saccharomycotina</taxon>
        <taxon>Pichiomycetes</taxon>
        <taxon>Pichiales</taxon>
        <taxon>Pichiaceae</taxon>
        <taxon>Kuraishia</taxon>
    </lineage>
</organism>
<keyword evidence="4" id="KW-0539">Nucleus</keyword>
<sequence>MPKAAAVKIKTEQPDSRRKRNRVPMSCTICRRRKVKCDKRKPKCANCKKRGVQHLCHYLVPTWAKPLLDEEIGDYAVEGMGPGDEDMDMDNSSSQEDEEEMNEMRATIRALEKENEMLKLKKANNTPPIFHSDEVVELTRTNYLYTTQPVATMIKFPIAYHIGVFSWMFFVKNDFVLNDLWSKISGLRKHYDSAYGGHHNSPNNLLEGEIDFTSSFGAFKREDRCPAMDHEPASQQCPVTGKAGASCPSGSDKAAEVMPKYAYSSADAKKEDDVKVCPLMIGDARAMFREKISQMSSLYTASASAPPDVNNTSPQVTAVSATILGEPSRNQDGSECPVVGCDANSKRPKRQKKVKQVTAPPSVKKFNFNDTKQALNLIEKQLPNRKIIWLLIDRFFENLYIHVPFVDEASFRLKIATIIGSSSQTVQKVKLSDYGYCYGEEFLTIMLMLVILRLSWLSLPRQTAKLSTVEQTLIKPENIVPMVLTDLVKETFMNMKIVTRPSVTILQIGLFLKYYNIFSPEDGFDLDDTGSSTNIENTANLNNELANVTGATFLNELITLAKTIGVNRDPLIFENFAAGSQESMGLFRKRHLWRKLWFGLLNLSLVTNLSLGDLKKGLPIEIDNDPRLGIPSKTWDTKLPGSVEEDLFDRAFSGLALIKEKKIVENFRIEQEMNVLLHNAMDMFFSLNRPVSKSKVDDLLERLRRTLSDDGIFEVRSCFQGESKNVVDLKADKFDNANKIFRMKTHLVGKSMRFALNYLMFLNHEIKLNNFKGTEEEHAIQRRYVAEYFESTLLLAIDNYNIFVQFFFENNEKRFPDSTAELMVYPFLMILNHRSMEFLISLILRLQQDVPLNIEILAKNEIDKKDLLIRLFQYLQVFLSKMESLTKKYYYAWRLRKLIKFFYKVLLNSNRLFAFNLKNAPPLLPQAPLFKSEPKKEEVHCPIYKDLNTNFIPTLSSQRKETPLPIVPVLQSHQPIESPLPLTPTYSQNLSLGMATPTTNSTVEDQQDGMDMMLGLNASEMDFNFFNELNEFGAEGNLMNGHGGLMTIEPSAYMETEIDFTYVDFSG</sequence>
<reference evidence="8" key="1">
    <citation type="submission" date="2013-12" db="EMBL/GenBank/DDBJ databases">
        <authorList>
            <person name="Genoscope - CEA"/>
        </authorList>
    </citation>
    <scope>NUCLEOTIDE SEQUENCE</scope>
    <source>
        <strain evidence="8">CBS 1993</strain>
    </source>
</reference>
<evidence type="ECO:0000256" key="1">
    <source>
        <dbReference type="ARBA" id="ARBA00023015"/>
    </source>
</evidence>
<feature type="region of interest" description="Disordered" evidence="6">
    <location>
        <begin position="1"/>
        <end position="21"/>
    </location>
</feature>
<dbReference type="GeneID" id="34520970"/>
<evidence type="ECO:0000256" key="5">
    <source>
        <dbReference type="SAM" id="Coils"/>
    </source>
</evidence>
<dbReference type="STRING" id="1382522.W6MM27"/>
<keyword evidence="3" id="KW-0804">Transcription</keyword>
<gene>
    <name evidence="8" type="ORF">KUCA_T00003567001</name>
</gene>
<dbReference type="InterPro" id="IPR050675">
    <property type="entry name" value="OAF3"/>
</dbReference>
<dbReference type="CDD" id="cd00067">
    <property type="entry name" value="GAL4"/>
    <property type="match status" value="1"/>
</dbReference>
<keyword evidence="5" id="KW-0175">Coiled coil</keyword>
<keyword evidence="2" id="KW-0238">DNA-binding</keyword>
<evidence type="ECO:0000256" key="2">
    <source>
        <dbReference type="ARBA" id="ARBA00023125"/>
    </source>
</evidence>
<dbReference type="SUPFAM" id="SSF57701">
    <property type="entry name" value="Zn2/Cys6 DNA-binding domain"/>
    <property type="match status" value="1"/>
</dbReference>
<keyword evidence="9" id="KW-1185">Reference proteome</keyword>
<dbReference type="HOGENOM" id="CLU_277576_0_0_1"/>
<dbReference type="PANTHER" id="PTHR31069:SF21">
    <property type="entry name" value="CHROMATIN STRUCTURE-REMODELING COMPLEX PROTEIN RSC3-RELATED"/>
    <property type="match status" value="1"/>
</dbReference>
<dbReference type="PANTHER" id="PTHR31069">
    <property type="entry name" value="OLEATE-ACTIVATED TRANSCRIPTION FACTOR 1-RELATED"/>
    <property type="match status" value="1"/>
</dbReference>
<feature type="compositionally biased region" description="Basic residues" evidence="6">
    <location>
        <begin position="346"/>
        <end position="355"/>
    </location>
</feature>
<evidence type="ECO:0000256" key="6">
    <source>
        <dbReference type="SAM" id="MobiDB-lite"/>
    </source>
</evidence>
<dbReference type="CDD" id="cd12148">
    <property type="entry name" value="fungal_TF_MHR"/>
    <property type="match status" value="1"/>
</dbReference>
<feature type="domain" description="Zn(2)-C6 fungal-type" evidence="7">
    <location>
        <begin position="26"/>
        <end position="58"/>
    </location>
</feature>
<dbReference type="GO" id="GO:0005634">
    <property type="term" value="C:nucleus"/>
    <property type="evidence" value="ECO:0007669"/>
    <property type="project" value="TreeGrafter"/>
</dbReference>
<evidence type="ECO:0000313" key="8">
    <source>
        <dbReference type="EMBL" id="CDK27589.1"/>
    </source>
</evidence>
<dbReference type="EMBL" id="HG793128">
    <property type="protein sequence ID" value="CDK27589.1"/>
    <property type="molecule type" value="Genomic_DNA"/>
</dbReference>
<dbReference type="InterPro" id="IPR036864">
    <property type="entry name" value="Zn2-C6_fun-type_DNA-bd_sf"/>
</dbReference>
<dbReference type="SMART" id="SM00066">
    <property type="entry name" value="GAL4"/>
    <property type="match status" value="1"/>
</dbReference>
<feature type="region of interest" description="Disordered" evidence="6">
    <location>
        <begin position="326"/>
        <end position="356"/>
    </location>
</feature>
<name>W6MM27_9ASCO</name>
<dbReference type="RefSeq" id="XP_022459582.1">
    <property type="nucleotide sequence ID" value="XM_022601994.1"/>
</dbReference>
<reference evidence="8" key="2">
    <citation type="submission" date="2014-02" db="EMBL/GenBank/DDBJ databases">
        <title>Complete DNA sequence of /Kuraishia capsulata/ illustrates novel genomic features among budding yeasts (/Saccharomycotina/).</title>
        <authorList>
            <person name="Morales L."/>
            <person name="Noel B."/>
            <person name="Porcel B."/>
            <person name="Marcet-Houben M."/>
            <person name="Hullo M-F."/>
            <person name="Sacerdot C."/>
            <person name="Tekaia F."/>
            <person name="Leh-Louis V."/>
            <person name="Despons L."/>
            <person name="Khanna V."/>
            <person name="Aury J-M."/>
            <person name="Barbe V."/>
            <person name="Couloux A."/>
            <person name="Labadie K."/>
            <person name="Pelletier E."/>
            <person name="Souciet J-L."/>
            <person name="Boekhout T."/>
            <person name="Gabaldon T."/>
            <person name="Wincker P."/>
            <person name="Dujon B."/>
        </authorList>
    </citation>
    <scope>NUCLEOTIDE SEQUENCE</scope>
    <source>
        <strain evidence="8">CBS 1993</strain>
    </source>
</reference>
<dbReference type="PROSITE" id="PS50048">
    <property type="entry name" value="ZN2_CY6_FUNGAL_2"/>
    <property type="match status" value="1"/>
</dbReference>
<dbReference type="InterPro" id="IPR001138">
    <property type="entry name" value="Zn2Cys6_DnaBD"/>
</dbReference>
<evidence type="ECO:0000313" key="9">
    <source>
        <dbReference type="Proteomes" id="UP000019384"/>
    </source>
</evidence>
<dbReference type="GO" id="GO:0000978">
    <property type="term" value="F:RNA polymerase II cis-regulatory region sequence-specific DNA binding"/>
    <property type="evidence" value="ECO:0007669"/>
    <property type="project" value="TreeGrafter"/>
</dbReference>
<evidence type="ECO:0000256" key="4">
    <source>
        <dbReference type="ARBA" id="ARBA00023242"/>
    </source>
</evidence>